<evidence type="ECO:0000256" key="2">
    <source>
        <dbReference type="ARBA" id="ARBA00022723"/>
    </source>
</evidence>
<proteinExistence type="inferred from homology"/>
<dbReference type="InterPro" id="IPR024607">
    <property type="entry name" value="Sulfatase_CS"/>
</dbReference>
<keyword evidence="3" id="KW-0378">Hydrolase</keyword>
<keyword evidence="2" id="KW-0479">Metal-binding</keyword>
<comment type="similarity">
    <text evidence="1">Belongs to the sulfatase family.</text>
</comment>
<dbReference type="EMBL" id="BAAAYU010000005">
    <property type="protein sequence ID" value="GAA3634355.1"/>
    <property type="molecule type" value="Genomic_DNA"/>
</dbReference>
<evidence type="ECO:0000256" key="3">
    <source>
        <dbReference type="ARBA" id="ARBA00022801"/>
    </source>
</evidence>
<evidence type="ECO:0000313" key="7">
    <source>
        <dbReference type="Proteomes" id="UP001501697"/>
    </source>
</evidence>
<keyword evidence="4" id="KW-0106">Calcium</keyword>
<dbReference type="RefSeq" id="WP_344737564.1">
    <property type="nucleotide sequence ID" value="NZ_BAAAYU010000005.1"/>
</dbReference>
<dbReference type="Proteomes" id="UP001501697">
    <property type="component" value="Unassembled WGS sequence"/>
</dbReference>
<organism evidence="6 7">
    <name type="scientific">Microbacterium awajiense</name>
    <dbReference type="NCBI Taxonomy" id="415214"/>
    <lineage>
        <taxon>Bacteria</taxon>
        <taxon>Bacillati</taxon>
        <taxon>Actinomycetota</taxon>
        <taxon>Actinomycetes</taxon>
        <taxon>Micrococcales</taxon>
        <taxon>Microbacteriaceae</taxon>
        <taxon>Microbacterium</taxon>
    </lineage>
</organism>
<protein>
    <submittedName>
        <fullName evidence="6">Arylsulfatase</fullName>
    </submittedName>
</protein>
<name>A0ABP7AKN5_9MICO</name>
<dbReference type="InterPro" id="IPR050738">
    <property type="entry name" value="Sulfatase"/>
</dbReference>
<dbReference type="Gene3D" id="3.30.1120.10">
    <property type="match status" value="1"/>
</dbReference>
<evidence type="ECO:0000256" key="1">
    <source>
        <dbReference type="ARBA" id="ARBA00008779"/>
    </source>
</evidence>
<evidence type="ECO:0000256" key="4">
    <source>
        <dbReference type="ARBA" id="ARBA00022837"/>
    </source>
</evidence>
<feature type="domain" description="Sulfatase N-terminal" evidence="5">
    <location>
        <begin position="4"/>
        <end position="311"/>
    </location>
</feature>
<accession>A0ABP7AKN5</accession>
<dbReference type="PANTHER" id="PTHR42693:SF53">
    <property type="entry name" value="ENDO-4-O-SULFATASE"/>
    <property type="match status" value="1"/>
</dbReference>
<keyword evidence="7" id="KW-1185">Reference proteome</keyword>
<evidence type="ECO:0000259" key="5">
    <source>
        <dbReference type="Pfam" id="PF00884"/>
    </source>
</evidence>
<dbReference type="InterPro" id="IPR000917">
    <property type="entry name" value="Sulfatase_N"/>
</dbReference>
<dbReference type="InterPro" id="IPR017850">
    <property type="entry name" value="Alkaline_phosphatase_core_sf"/>
</dbReference>
<dbReference type="PROSITE" id="PS00523">
    <property type="entry name" value="SULFATASE_1"/>
    <property type="match status" value="1"/>
</dbReference>
<comment type="caution">
    <text evidence="6">The sequence shown here is derived from an EMBL/GenBank/DDBJ whole genome shotgun (WGS) entry which is preliminary data.</text>
</comment>
<gene>
    <name evidence="6" type="ORF">GCM10022200_16960</name>
</gene>
<dbReference type="PROSITE" id="PS00149">
    <property type="entry name" value="SULFATASE_2"/>
    <property type="match status" value="1"/>
</dbReference>
<dbReference type="Gene3D" id="3.40.720.10">
    <property type="entry name" value="Alkaline Phosphatase, subunit A"/>
    <property type="match status" value="1"/>
</dbReference>
<dbReference type="PANTHER" id="PTHR42693">
    <property type="entry name" value="ARYLSULFATASE FAMILY MEMBER"/>
    <property type="match status" value="1"/>
</dbReference>
<dbReference type="Pfam" id="PF00884">
    <property type="entry name" value="Sulfatase"/>
    <property type="match status" value="1"/>
</dbReference>
<dbReference type="SUPFAM" id="SSF53649">
    <property type="entry name" value="Alkaline phosphatase-like"/>
    <property type="match status" value="1"/>
</dbReference>
<reference evidence="7" key="1">
    <citation type="journal article" date="2019" name="Int. J. Syst. Evol. Microbiol.">
        <title>The Global Catalogue of Microorganisms (GCM) 10K type strain sequencing project: providing services to taxonomists for standard genome sequencing and annotation.</title>
        <authorList>
            <consortium name="The Broad Institute Genomics Platform"/>
            <consortium name="The Broad Institute Genome Sequencing Center for Infectious Disease"/>
            <person name="Wu L."/>
            <person name="Ma J."/>
        </authorList>
    </citation>
    <scope>NUCLEOTIDE SEQUENCE [LARGE SCALE GENOMIC DNA]</scope>
    <source>
        <strain evidence="7">JCM 16544</strain>
    </source>
</reference>
<evidence type="ECO:0000313" key="6">
    <source>
        <dbReference type="EMBL" id="GAA3634355.1"/>
    </source>
</evidence>
<sequence length="472" mass="52592">MARPNVLQIVVDDLGFGDIGCFNYGITDTPALDRLFAESVQLSQHYSASPVCAPARAALFTGRYPHRTGAVDTLDGRGLDRIALDEDTLADALAAAGYTTGLVGKWHSGALDPRFHPTRRGFHEFVGFQGGWMDYWDWTIQKGDVVRRADGRYLTDVWTDEAVDFLRRHQQDPFYLHLAYNAPHAPFQAPDGMIDKHLARGNNPAVAALYAMVEAMDTGIARVLAELDRLGLADNTVVLFTSDNGPQMRGHGPEATDRFNCGFRGSKGHTYEGGIRVPGLIRWPDGMDGGTRVDAMIHFTDWYPTILAMAGAPSVNPDLARDGADMFAALRGESGDVPEQRFWQWNRYRPVGVCNAAMRDGHWKLVLPEIESAMHVTADDLEMDRALRYEPDRFTHIRTDPMPPMPVITEDEVRPELYNLAIDPLELDDLAAAEPDRVRRMRAELDAWFTDAQRPDLGADASALRRDWTVVS</sequence>